<sequence>MPSKNTKLYSPDAGMHPHTRTPPPPYLTVPRDHVVYILAADNGTSNVPKYSCYYIVPLFGIQPSALVFSSSTSMCPENCVTPHSGSIADRTNLSRSQQATDLQEKVKGRRRVLPHPNRPSQGSTD</sequence>
<reference evidence="2 3" key="1">
    <citation type="journal article" date="2019" name="Sci. Rep.">
        <title>Orb-weaving spider Araneus ventricosus genome elucidates the spidroin gene catalogue.</title>
        <authorList>
            <person name="Kono N."/>
            <person name="Nakamura H."/>
            <person name="Ohtoshi R."/>
            <person name="Moran D.A.P."/>
            <person name="Shinohara A."/>
            <person name="Yoshida Y."/>
            <person name="Fujiwara M."/>
            <person name="Mori M."/>
            <person name="Tomita M."/>
            <person name="Arakawa K."/>
        </authorList>
    </citation>
    <scope>NUCLEOTIDE SEQUENCE [LARGE SCALE GENOMIC DNA]</scope>
</reference>
<feature type="region of interest" description="Disordered" evidence="1">
    <location>
        <begin position="1"/>
        <end position="26"/>
    </location>
</feature>
<evidence type="ECO:0000256" key="1">
    <source>
        <dbReference type="SAM" id="MobiDB-lite"/>
    </source>
</evidence>
<feature type="region of interest" description="Disordered" evidence="1">
    <location>
        <begin position="82"/>
        <end position="125"/>
    </location>
</feature>
<dbReference type="AlphaFoldDB" id="A0A4Y2MIM1"/>
<organism evidence="2 3">
    <name type="scientific">Araneus ventricosus</name>
    <name type="common">Orbweaver spider</name>
    <name type="synonym">Epeira ventricosa</name>
    <dbReference type="NCBI Taxonomy" id="182803"/>
    <lineage>
        <taxon>Eukaryota</taxon>
        <taxon>Metazoa</taxon>
        <taxon>Ecdysozoa</taxon>
        <taxon>Arthropoda</taxon>
        <taxon>Chelicerata</taxon>
        <taxon>Arachnida</taxon>
        <taxon>Araneae</taxon>
        <taxon>Araneomorphae</taxon>
        <taxon>Entelegynae</taxon>
        <taxon>Araneoidea</taxon>
        <taxon>Araneidae</taxon>
        <taxon>Araneus</taxon>
    </lineage>
</organism>
<dbReference type="EMBL" id="BGPR01007392">
    <property type="protein sequence ID" value="GBN26503.1"/>
    <property type="molecule type" value="Genomic_DNA"/>
</dbReference>
<gene>
    <name evidence="2" type="ORF">AVEN_169088_1</name>
</gene>
<feature type="compositionally biased region" description="Polar residues" evidence="1">
    <location>
        <begin position="82"/>
        <end position="101"/>
    </location>
</feature>
<name>A0A4Y2MIM1_ARAVE</name>
<dbReference type="Proteomes" id="UP000499080">
    <property type="component" value="Unassembled WGS sequence"/>
</dbReference>
<evidence type="ECO:0000313" key="2">
    <source>
        <dbReference type="EMBL" id="GBN26503.1"/>
    </source>
</evidence>
<protein>
    <submittedName>
        <fullName evidence="2">Uncharacterized protein</fullName>
    </submittedName>
</protein>
<keyword evidence="3" id="KW-1185">Reference proteome</keyword>
<comment type="caution">
    <text evidence="2">The sequence shown here is derived from an EMBL/GenBank/DDBJ whole genome shotgun (WGS) entry which is preliminary data.</text>
</comment>
<proteinExistence type="predicted"/>
<evidence type="ECO:0000313" key="3">
    <source>
        <dbReference type="Proteomes" id="UP000499080"/>
    </source>
</evidence>
<accession>A0A4Y2MIM1</accession>